<reference evidence="1 2" key="1">
    <citation type="submission" date="2023-04" db="EMBL/GenBank/DDBJ databases">
        <title>Marinobulbifer ophiurae gen. nov., sp. Nov., isolate from tissue of brittle star Ophioplocus japonicus.</title>
        <authorList>
            <person name="Kawano K."/>
            <person name="Sawayama S."/>
            <person name="Nakagawa S."/>
        </authorList>
    </citation>
    <scope>NUCLEOTIDE SEQUENCE [LARGE SCALE GENOMIC DNA]</scope>
    <source>
        <strain evidence="1 2">NKW57</strain>
    </source>
</reference>
<name>A0ABQ6LV56_9GAMM</name>
<evidence type="ECO:0008006" key="3">
    <source>
        <dbReference type="Google" id="ProtNLM"/>
    </source>
</evidence>
<gene>
    <name evidence="1" type="ORF">MNKW57_02940</name>
</gene>
<sequence length="239" mass="25588">MRSARSFRSITKLLLTAFAVIYLSGCAATHVSKIDQLSTIDGSSEIVLMPLDVELSILTAAGLTEPQAEWTQNAVQHIKTAAREEFARRNSNLLLFDAGGLNAESTLVQLQKLHEAVGYTIRLHHYGPLKLPTKNNQIDWTLGDDIAALKEHTGADYAMFVFVRDSYASAGRVAVQLLGAVAGVGVAGGTQYGFASLVDLNSGEIVWFNQLISGSGDLRTKKAADKTVTALLKTLPSAG</sequence>
<organism evidence="1 2">
    <name type="scientific">Biformimicrobium ophioploci</name>
    <dbReference type="NCBI Taxonomy" id="3036711"/>
    <lineage>
        <taxon>Bacteria</taxon>
        <taxon>Pseudomonadati</taxon>
        <taxon>Pseudomonadota</taxon>
        <taxon>Gammaproteobacteria</taxon>
        <taxon>Cellvibrionales</taxon>
        <taxon>Microbulbiferaceae</taxon>
        <taxon>Biformimicrobium</taxon>
    </lineage>
</organism>
<evidence type="ECO:0000313" key="2">
    <source>
        <dbReference type="Proteomes" id="UP001224392"/>
    </source>
</evidence>
<evidence type="ECO:0000313" key="1">
    <source>
        <dbReference type="EMBL" id="GMG85973.1"/>
    </source>
</evidence>
<proteinExistence type="predicted"/>
<accession>A0ABQ6LV56</accession>
<protein>
    <recommendedName>
        <fullName evidence="3">Lipoprotein</fullName>
    </recommendedName>
</protein>
<dbReference type="Proteomes" id="UP001224392">
    <property type="component" value="Unassembled WGS sequence"/>
</dbReference>
<comment type="caution">
    <text evidence="1">The sequence shown here is derived from an EMBL/GenBank/DDBJ whole genome shotgun (WGS) entry which is preliminary data.</text>
</comment>
<dbReference type="EMBL" id="BSYJ01000001">
    <property type="protein sequence ID" value="GMG85973.1"/>
    <property type="molecule type" value="Genomic_DNA"/>
</dbReference>
<keyword evidence="2" id="KW-1185">Reference proteome</keyword>